<protein>
    <submittedName>
        <fullName evidence="4">Peptidase A24A domain protein</fullName>
    </submittedName>
</protein>
<feature type="transmembrane region" description="Helical" evidence="1">
    <location>
        <begin position="43"/>
        <end position="68"/>
    </location>
</feature>
<evidence type="ECO:0000313" key="4">
    <source>
        <dbReference type="EMBL" id="ADG13996.1"/>
    </source>
</evidence>
<dbReference type="Proteomes" id="UP000002061">
    <property type="component" value="Chromosome"/>
</dbReference>
<name>D5VTU3_METIM</name>
<evidence type="ECO:0000313" key="5">
    <source>
        <dbReference type="Proteomes" id="UP000002061"/>
    </source>
</evidence>
<gene>
    <name evidence="4" type="ordered locus">Metin_1346</name>
</gene>
<accession>D5VTU3</accession>
<dbReference type="GO" id="GO:0004190">
    <property type="term" value="F:aspartic-type endopeptidase activity"/>
    <property type="evidence" value="ECO:0007669"/>
    <property type="project" value="InterPro"/>
</dbReference>
<dbReference type="Pfam" id="PF01478">
    <property type="entry name" value="Peptidase_A24"/>
    <property type="match status" value="1"/>
</dbReference>
<feature type="transmembrane region" description="Helical" evidence="1">
    <location>
        <begin position="124"/>
        <end position="141"/>
    </location>
</feature>
<dbReference type="GO" id="GO:0016020">
    <property type="term" value="C:membrane"/>
    <property type="evidence" value="ECO:0007669"/>
    <property type="project" value="InterPro"/>
</dbReference>
<evidence type="ECO:0000259" key="3">
    <source>
        <dbReference type="Pfam" id="PF06819"/>
    </source>
</evidence>
<dbReference type="Gene3D" id="1.20.120.1220">
    <property type="match status" value="1"/>
</dbReference>
<dbReference type="OrthoDB" id="65749at2157"/>
<feature type="transmembrane region" description="Helical" evidence="1">
    <location>
        <begin position="204"/>
        <end position="224"/>
    </location>
</feature>
<dbReference type="EMBL" id="CP002009">
    <property type="protein sequence ID" value="ADG13996.1"/>
    <property type="molecule type" value="Genomic_DNA"/>
</dbReference>
<dbReference type="Pfam" id="PF06819">
    <property type="entry name" value="Arc_PepC"/>
    <property type="match status" value="1"/>
</dbReference>
<keyword evidence="1" id="KW-0812">Transmembrane</keyword>
<proteinExistence type="predicted"/>
<dbReference type="MEROPS" id="A24.018"/>
<keyword evidence="5" id="KW-1185">Reference proteome</keyword>
<dbReference type="InterPro" id="IPR000045">
    <property type="entry name" value="Prepilin_IV_endopep_pep"/>
</dbReference>
<evidence type="ECO:0000259" key="2">
    <source>
        <dbReference type="Pfam" id="PF01478"/>
    </source>
</evidence>
<feature type="transmembrane region" description="Helical" evidence="1">
    <location>
        <begin position="147"/>
        <end position="165"/>
    </location>
</feature>
<feature type="transmembrane region" description="Helical" evidence="1">
    <location>
        <begin position="303"/>
        <end position="325"/>
    </location>
</feature>
<dbReference type="AlphaFoldDB" id="D5VTU3"/>
<dbReference type="KEGG" id="mif:Metin_1346"/>
<organism evidence="4 5">
    <name type="scientific">Methanocaldococcus infernus (strain DSM 11812 / JCM 15783 / ME)</name>
    <dbReference type="NCBI Taxonomy" id="573063"/>
    <lineage>
        <taxon>Archaea</taxon>
        <taxon>Methanobacteriati</taxon>
        <taxon>Methanobacteriota</taxon>
        <taxon>Methanomada group</taxon>
        <taxon>Methanococci</taxon>
        <taxon>Methanococcales</taxon>
        <taxon>Methanocaldococcaceae</taxon>
        <taxon>Methanocaldococcus</taxon>
    </lineage>
</organism>
<dbReference type="eggNOG" id="arCOG02300">
    <property type="taxonomic scope" value="Archaea"/>
</dbReference>
<feature type="transmembrane region" description="Helical" evidence="1">
    <location>
        <begin position="6"/>
        <end position="23"/>
    </location>
</feature>
<keyword evidence="1" id="KW-0472">Membrane</keyword>
<dbReference type="InterPro" id="IPR009639">
    <property type="entry name" value="Pept_A24A_C_arc"/>
</dbReference>
<sequence length="331" mass="38630">MSLLDIAYIINFFILILASITDIKEKIIPHKYVIAMFLINLPIGYYFFGFDAIIGMISTFILCLILSIGMGGGDVKLFTALAPIFSYDLFYFLPKPILYMIAISMLLVAIYPLFKIFRRYYKEILYSSFYLATVMGILYYIIYKLNIPYGTILIYLYIIVSIFYLKKNKKYKEISKKLAYFFPLYLLLIYLLDKEYFIKNNLLLSSIIYIFEIILIALVVYALAGAEISTKKKIDELKEGDILRDVIIFKDNDDVEVKNLSLLGRIKFMLENKEKNYLLCDGEGLSEEDIEKLKKYKDKIKELTVIETYPYVPFVTLSYVIIILLTKLNIL</sequence>
<reference evidence="4" key="1">
    <citation type="submission" date="2010-04" db="EMBL/GenBank/DDBJ databases">
        <title>Complete sequence of Methanocaldococcus infernus ME.</title>
        <authorList>
            <consortium name="US DOE Joint Genome Institute"/>
            <person name="Lucas S."/>
            <person name="Copeland A."/>
            <person name="Lapidus A."/>
            <person name="Cheng J.-F."/>
            <person name="Bruce D."/>
            <person name="Goodwin L."/>
            <person name="Pitluck S."/>
            <person name="Munk A.C."/>
            <person name="Detter J.C."/>
            <person name="Han C."/>
            <person name="Tapia R."/>
            <person name="Land M."/>
            <person name="Hauser L."/>
            <person name="Kyrpides N."/>
            <person name="Mikhailova N."/>
            <person name="Sieprawska-Lupa M."/>
            <person name="Whitman W.B."/>
            <person name="Woyke T."/>
        </authorList>
    </citation>
    <scope>NUCLEOTIDE SEQUENCE [LARGE SCALE GENOMIC DNA]</scope>
    <source>
        <strain evidence="4">ME</strain>
    </source>
</reference>
<feature type="domain" description="Prepilin type IV endopeptidase peptidase" evidence="2">
    <location>
        <begin position="10"/>
        <end position="113"/>
    </location>
</feature>
<evidence type="ECO:0000256" key="1">
    <source>
        <dbReference type="SAM" id="Phobius"/>
    </source>
</evidence>
<dbReference type="HOGENOM" id="CLU_805645_0_0_2"/>
<feature type="transmembrane region" description="Helical" evidence="1">
    <location>
        <begin position="97"/>
        <end position="117"/>
    </location>
</feature>
<dbReference type="GeneID" id="9132377"/>
<dbReference type="STRING" id="573063.Metin_1346"/>
<feature type="transmembrane region" description="Helical" evidence="1">
    <location>
        <begin position="177"/>
        <end position="192"/>
    </location>
</feature>
<feature type="domain" description="Peptidase A24A-predicted C-terminal archaea" evidence="3">
    <location>
        <begin position="206"/>
        <end position="301"/>
    </location>
</feature>
<dbReference type="RefSeq" id="WP_013100741.1">
    <property type="nucleotide sequence ID" value="NC_014122.1"/>
</dbReference>
<keyword evidence="1" id="KW-1133">Transmembrane helix</keyword>